<dbReference type="Gene3D" id="3.40.30.120">
    <property type="match status" value="1"/>
</dbReference>
<sequence>MNISVADKNLLLDFDACPSRPTLADRQGGRIGYVEGNAKDRPGLCAALVRPYGCAWATDFPPMMKSWCKLRDNGFEMPETDRSRGILFQRIQQNADPTEFVDEWL</sequence>
<gene>
    <name evidence="1" type="ORF">DUT91_21770</name>
</gene>
<organism evidence="1 2">
    <name type="scientific">Phyllobacterium salinisoli</name>
    <dbReference type="NCBI Taxonomy" id="1899321"/>
    <lineage>
        <taxon>Bacteria</taxon>
        <taxon>Pseudomonadati</taxon>
        <taxon>Pseudomonadota</taxon>
        <taxon>Alphaproteobacteria</taxon>
        <taxon>Hyphomicrobiales</taxon>
        <taxon>Phyllobacteriaceae</taxon>
        <taxon>Phyllobacterium</taxon>
    </lineage>
</organism>
<name>A0A368JXC4_9HYPH</name>
<reference evidence="1 2" key="1">
    <citation type="submission" date="2018-07" db="EMBL/GenBank/DDBJ databases">
        <title>The draft genome of Phyllobacterium salinisoli.</title>
        <authorList>
            <person name="Liu L."/>
            <person name="Li L."/>
            <person name="Zhang X."/>
            <person name="Liang L."/>
        </authorList>
    </citation>
    <scope>NUCLEOTIDE SEQUENCE [LARGE SCALE GENOMIC DNA]</scope>
    <source>
        <strain evidence="1 2">LLAN61</strain>
    </source>
</reference>
<accession>A0A368JXC4</accession>
<comment type="caution">
    <text evidence="1">The sequence shown here is derived from an EMBL/GenBank/DDBJ whole genome shotgun (WGS) entry which is preliminary data.</text>
</comment>
<dbReference type="EMBL" id="QOZG01000014">
    <property type="protein sequence ID" value="RCS21809.1"/>
    <property type="molecule type" value="Genomic_DNA"/>
</dbReference>
<dbReference type="AlphaFoldDB" id="A0A368JXC4"/>
<keyword evidence="2" id="KW-1185">Reference proteome</keyword>
<proteinExistence type="predicted"/>
<dbReference type="OrthoDB" id="9791689at2"/>
<dbReference type="Proteomes" id="UP000253420">
    <property type="component" value="Unassembled WGS sequence"/>
</dbReference>
<protein>
    <submittedName>
        <fullName evidence="1">Uncharacterized protein</fullName>
    </submittedName>
</protein>
<dbReference type="RefSeq" id="WP_114442579.1">
    <property type="nucleotide sequence ID" value="NZ_QOZG01000014.1"/>
</dbReference>
<evidence type="ECO:0000313" key="2">
    <source>
        <dbReference type="Proteomes" id="UP000253420"/>
    </source>
</evidence>
<evidence type="ECO:0000313" key="1">
    <source>
        <dbReference type="EMBL" id="RCS21809.1"/>
    </source>
</evidence>